<dbReference type="Proteomes" id="UP000464178">
    <property type="component" value="Chromosome"/>
</dbReference>
<dbReference type="EMBL" id="LR593886">
    <property type="protein sequence ID" value="VTS00791.1"/>
    <property type="molecule type" value="Genomic_DNA"/>
</dbReference>
<dbReference type="KEGG" id="gms:SOIL9_80660"/>
<name>A0A6P2DHR6_9BACT</name>
<protein>
    <submittedName>
        <fullName evidence="1">Uncharacterized protein</fullName>
    </submittedName>
</protein>
<organism evidence="1 2">
    <name type="scientific">Gemmata massiliana</name>
    <dbReference type="NCBI Taxonomy" id="1210884"/>
    <lineage>
        <taxon>Bacteria</taxon>
        <taxon>Pseudomonadati</taxon>
        <taxon>Planctomycetota</taxon>
        <taxon>Planctomycetia</taxon>
        <taxon>Gemmatales</taxon>
        <taxon>Gemmataceae</taxon>
        <taxon>Gemmata</taxon>
    </lineage>
</organism>
<accession>A0A6P2DHR6</accession>
<gene>
    <name evidence="1" type="ORF">SOIL9_80660</name>
</gene>
<dbReference type="AlphaFoldDB" id="A0A6P2DHR6"/>
<evidence type="ECO:0000313" key="2">
    <source>
        <dbReference type="Proteomes" id="UP000464178"/>
    </source>
</evidence>
<reference evidence="1 2" key="1">
    <citation type="submission" date="2019-05" db="EMBL/GenBank/DDBJ databases">
        <authorList>
            <consortium name="Science for Life Laboratories"/>
        </authorList>
    </citation>
    <scope>NUCLEOTIDE SEQUENCE [LARGE SCALE GENOMIC DNA]</scope>
    <source>
        <strain evidence="1">Soil9</strain>
    </source>
</reference>
<evidence type="ECO:0000313" key="1">
    <source>
        <dbReference type="EMBL" id="VTS00791.1"/>
    </source>
</evidence>
<sequence length="105" mass="10770">MTTVPLSLLLRPAARIPGEVARVQQAASALGLEPTATGRATISCRVSQERFAELFGEPAIAVSARAPGRSDAGTPGGFAEAVLPVPAALAEWVESLSVTPPATRH</sequence>
<keyword evidence="2" id="KW-1185">Reference proteome</keyword>
<proteinExistence type="predicted"/>